<reference evidence="2 3" key="1">
    <citation type="submission" date="2019-09" db="EMBL/GenBank/DDBJ databases">
        <title>Draft genome of the ectomycorrhizal ascomycete Sphaerosporella brunnea.</title>
        <authorList>
            <consortium name="DOE Joint Genome Institute"/>
            <person name="Benucci G.M."/>
            <person name="Marozzi G."/>
            <person name="Antonielli L."/>
            <person name="Sanchez S."/>
            <person name="Marco P."/>
            <person name="Wang X."/>
            <person name="Falini L.B."/>
            <person name="Barry K."/>
            <person name="Haridas S."/>
            <person name="Lipzen A."/>
            <person name="Labutti K."/>
            <person name="Grigoriev I.V."/>
            <person name="Murat C."/>
            <person name="Martin F."/>
            <person name="Albertini E."/>
            <person name="Donnini D."/>
            <person name="Bonito G."/>
        </authorList>
    </citation>
    <scope>NUCLEOTIDE SEQUENCE [LARGE SCALE GENOMIC DNA]</scope>
    <source>
        <strain evidence="2 3">Sb_GMNB300</strain>
    </source>
</reference>
<evidence type="ECO:0000256" key="1">
    <source>
        <dbReference type="SAM" id="MobiDB-lite"/>
    </source>
</evidence>
<dbReference type="EMBL" id="VXIS01000804">
    <property type="protein sequence ID" value="KAA8892546.1"/>
    <property type="molecule type" value="Genomic_DNA"/>
</dbReference>
<organism evidence="2 3">
    <name type="scientific">Sphaerosporella brunnea</name>
    <dbReference type="NCBI Taxonomy" id="1250544"/>
    <lineage>
        <taxon>Eukaryota</taxon>
        <taxon>Fungi</taxon>
        <taxon>Dikarya</taxon>
        <taxon>Ascomycota</taxon>
        <taxon>Pezizomycotina</taxon>
        <taxon>Pezizomycetes</taxon>
        <taxon>Pezizales</taxon>
        <taxon>Pyronemataceae</taxon>
        <taxon>Sphaerosporella</taxon>
    </lineage>
</organism>
<gene>
    <name evidence="2" type="ORF">FN846DRAFT_1013026</name>
</gene>
<keyword evidence="3" id="KW-1185">Reference proteome</keyword>
<dbReference type="InParanoid" id="A0A5J5EBZ5"/>
<sequence>MLCGDTIFLLLQCHCNMMAQALFLRVSIFAKNPVQFGLPCWHIMQPYLRSNNSPIPADFVHPRWFISPLSPPQPAANASLSSDTTPDPTPNPRPRHYLAGSGETLLAKEAIEAEAFRAQLGSENGERYALAPDGNSQAFTIGFVPRAKLTKHQEELRKKALSRKMSRFLTTQELADMNLKKRRRDENSRVPPSSAPAALAGDRNEPPPRKRASRAANPVPAETQDMDEWERQWDRERLENQSFLLESSSNEDEWDRHGDADSLDLCEISTQDRELMEGYDAQREGRRGDTQETAIEIVGFC</sequence>
<name>A0A5J5EBZ5_9PEZI</name>
<feature type="region of interest" description="Disordered" evidence="1">
    <location>
        <begin position="72"/>
        <end position="98"/>
    </location>
</feature>
<evidence type="ECO:0000313" key="2">
    <source>
        <dbReference type="EMBL" id="KAA8892546.1"/>
    </source>
</evidence>
<evidence type="ECO:0000313" key="3">
    <source>
        <dbReference type="Proteomes" id="UP000326924"/>
    </source>
</evidence>
<accession>A0A5J5EBZ5</accession>
<dbReference type="AlphaFoldDB" id="A0A5J5EBZ5"/>
<feature type="region of interest" description="Disordered" evidence="1">
    <location>
        <begin position="172"/>
        <end position="226"/>
    </location>
</feature>
<dbReference type="Proteomes" id="UP000326924">
    <property type="component" value="Unassembled WGS sequence"/>
</dbReference>
<comment type="caution">
    <text evidence="2">The sequence shown here is derived from an EMBL/GenBank/DDBJ whole genome shotgun (WGS) entry which is preliminary data.</text>
</comment>
<protein>
    <submittedName>
        <fullName evidence="2">Uncharacterized protein</fullName>
    </submittedName>
</protein>
<proteinExistence type="predicted"/>